<dbReference type="AlphaFoldDB" id="A0A7V4A0T0"/>
<feature type="domain" description="PatA-like N-terminal" evidence="1">
    <location>
        <begin position="10"/>
        <end position="128"/>
    </location>
</feature>
<dbReference type="EMBL" id="DTCX01000152">
    <property type="protein sequence ID" value="HGL49490.1"/>
    <property type="molecule type" value="Genomic_DNA"/>
</dbReference>
<organism evidence="2">
    <name type="scientific">Thermus tengchongensis</name>
    <dbReference type="NCBI Taxonomy" id="1214928"/>
    <lineage>
        <taxon>Bacteria</taxon>
        <taxon>Thermotogati</taxon>
        <taxon>Deinococcota</taxon>
        <taxon>Deinococci</taxon>
        <taxon>Thermales</taxon>
        <taxon>Thermaceae</taxon>
        <taxon>Thermus</taxon>
    </lineage>
</organism>
<accession>A0A7V4A0T0</accession>
<sequence>MTSPRLTSPLDTFFLPEVLELLRRGKRTGVLTVSAPPWRGAVGFHGDKVVFARASTETADLVGLPALTVLSGLSWGTTEFFEEELDGQSLASTLEVYEFAQKTSPFASLLRLGDAYLVSAPEHEPSPLEGKTVAQAIAQKPLIALSYLRSLLSNDLLTLATKRLLRVYTVYGAKEARLAQEDFSSLVKVRGAWLPARVHPGLDGLLGLSPELQAKLNLKRGQTVEVFTEVKR</sequence>
<dbReference type="Pfam" id="PF14332">
    <property type="entry name" value="DUF4388"/>
    <property type="match status" value="1"/>
</dbReference>
<evidence type="ECO:0000259" key="1">
    <source>
        <dbReference type="Pfam" id="PF14332"/>
    </source>
</evidence>
<comment type="caution">
    <text evidence="2">The sequence shown here is derived from an EMBL/GenBank/DDBJ whole genome shotgun (WGS) entry which is preliminary data.</text>
</comment>
<evidence type="ECO:0000313" key="2">
    <source>
        <dbReference type="EMBL" id="HGL49490.1"/>
    </source>
</evidence>
<reference evidence="2" key="1">
    <citation type="journal article" date="2020" name="mSystems">
        <title>Genome- and Community-Level Interaction Insights into Carbon Utilization and Element Cycling Functions of Hydrothermarchaeota in Hydrothermal Sediment.</title>
        <authorList>
            <person name="Zhou Z."/>
            <person name="Liu Y."/>
            <person name="Xu W."/>
            <person name="Pan J."/>
            <person name="Luo Z.H."/>
            <person name="Li M."/>
        </authorList>
    </citation>
    <scope>NUCLEOTIDE SEQUENCE [LARGE SCALE GENOMIC DNA]</scope>
    <source>
        <strain evidence="2">SpSt-679</strain>
    </source>
</reference>
<name>A0A7V4A0T0_9DEIN</name>
<protein>
    <submittedName>
        <fullName evidence="2">DUF4388 domain-containing protein</fullName>
    </submittedName>
</protein>
<dbReference type="InterPro" id="IPR025497">
    <property type="entry name" value="PatA-like_N"/>
</dbReference>
<gene>
    <name evidence="2" type="ORF">ENU54_02630</name>
</gene>
<proteinExistence type="predicted"/>